<dbReference type="InterPro" id="IPR050834">
    <property type="entry name" value="Glycosyltransf_2"/>
</dbReference>
<dbReference type="PANTHER" id="PTHR43685:SF5">
    <property type="entry name" value="GLYCOSYLTRANSFERASE EPSE-RELATED"/>
    <property type="match status" value="1"/>
</dbReference>
<comment type="similarity">
    <text evidence="1">Belongs to the glycosyltransferase 2 family.</text>
</comment>
<name>G4T1K8_META2</name>
<evidence type="ECO:0000256" key="3">
    <source>
        <dbReference type="ARBA" id="ARBA00022679"/>
    </source>
</evidence>
<dbReference type="Pfam" id="PF00535">
    <property type="entry name" value="Glycos_transf_2"/>
    <property type="match status" value="1"/>
</dbReference>
<proteinExistence type="inferred from homology"/>
<dbReference type="PATRIC" id="fig|271065.3.peg.752"/>
<keyword evidence="3 5" id="KW-0808">Transferase</keyword>
<dbReference type="KEGG" id="mah:MEALZ_0735"/>
<dbReference type="InterPro" id="IPR001173">
    <property type="entry name" value="Glyco_trans_2-like"/>
</dbReference>
<dbReference type="SUPFAM" id="SSF53448">
    <property type="entry name" value="Nucleotide-diphospho-sugar transferases"/>
    <property type="match status" value="1"/>
</dbReference>
<dbReference type="EMBL" id="FO082060">
    <property type="protein sequence ID" value="CCE22430.1"/>
    <property type="molecule type" value="Genomic_DNA"/>
</dbReference>
<evidence type="ECO:0000256" key="2">
    <source>
        <dbReference type="ARBA" id="ARBA00022676"/>
    </source>
</evidence>
<organism evidence="5 6">
    <name type="scientific">Methylotuvimicrobium alcaliphilum (strain DSM 19304 / NCIMB 14124 / VKM B-2133 / 20Z)</name>
    <name type="common">Methylomicrobium alcaliphilum</name>
    <dbReference type="NCBI Taxonomy" id="1091494"/>
    <lineage>
        <taxon>Bacteria</taxon>
        <taxon>Pseudomonadati</taxon>
        <taxon>Pseudomonadota</taxon>
        <taxon>Gammaproteobacteria</taxon>
        <taxon>Methylococcales</taxon>
        <taxon>Methylococcaceae</taxon>
        <taxon>Methylotuvimicrobium</taxon>
    </lineage>
</organism>
<dbReference type="EC" id="2.4.-.-" evidence="5"/>
<keyword evidence="2 5" id="KW-0328">Glycosyltransferase</keyword>
<dbReference type="Gene3D" id="3.90.550.10">
    <property type="entry name" value="Spore Coat Polysaccharide Biosynthesis Protein SpsA, Chain A"/>
    <property type="match status" value="1"/>
</dbReference>
<accession>G4T1K8</accession>
<dbReference type="PANTHER" id="PTHR43685">
    <property type="entry name" value="GLYCOSYLTRANSFERASE"/>
    <property type="match status" value="1"/>
</dbReference>
<protein>
    <submittedName>
        <fullName evidence="5">Glycosyl transferase</fullName>
        <ecNumber evidence="5">2.4.-.-</ecNumber>
    </submittedName>
</protein>
<dbReference type="HOGENOM" id="CLU_025996_0_7_6"/>
<gene>
    <name evidence="5" type="ordered locus">MEALZ_0735</name>
</gene>
<dbReference type="GO" id="GO:0016757">
    <property type="term" value="F:glycosyltransferase activity"/>
    <property type="evidence" value="ECO:0007669"/>
    <property type="project" value="UniProtKB-KW"/>
</dbReference>
<reference evidence="6" key="1">
    <citation type="journal article" date="2012" name="J. Bacteriol.">
        <title>Genome sequence of the haloalkaliphilic methanotrophic bacterium Methylomicrobium alcaliphilum 20Z.</title>
        <authorList>
            <person name="Vuilleumier S."/>
            <person name="Khmelenina V.N."/>
            <person name="Bringel F."/>
            <person name="Reshetnikov A.S."/>
            <person name="Lajus A."/>
            <person name="Mangenot S."/>
            <person name="Rouy Z."/>
            <person name="Op den Camp H.J."/>
            <person name="Jetten M.S."/>
            <person name="Dispirito A.A."/>
            <person name="Dunfield P."/>
            <person name="Klotz M.G."/>
            <person name="Semrau J.D."/>
            <person name="Stein L.Y."/>
            <person name="Barbe V."/>
            <person name="Medigue C."/>
            <person name="Trotsenko Y.A."/>
            <person name="Kalyuzhnaya M.G."/>
        </authorList>
    </citation>
    <scope>NUCLEOTIDE SEQUENCE [LARGE SCALE GENOMIC DNA]</scope>
    <source>
        <strain evidence="6">DSM 19304 / NCIMB 14124 / VKM B-2133 / 20Z</strain>
    </source>
</reference>
<evidence type="ECO:0000256" key="1">
    <source>
        <dbReference type="ARBA" id="ARBA00006739"/>
    </source>
</evidence>
<evidence type="ECO:0000313" key="6">
    <source>
        <dbReference type="Proteomes" id="UP000008315"/>
    </source>
</evidence>
<dbReference type="AlphaFoldDB" id="G4T1K8"/>
<keyword evidence="6" id="KW-1185">Reference proteome</keyword>
<sequence length="338" mass="38106">MSDPIITALMTTYNCADYVEETMISILAQTFTDFEFLIIDDGSSDDTCARIRQFDDRRIRLYSEPDNQGVGARLNQALSLIRTPYIAKVDADDISLPHRFSQQLQFLQKHPQFGIAKSYFEYFTDDPLVAQSDRFRQFRSVKEAEHNCVNQPDDIAQQLRRWNCVIHTSYFAKTDVVKQIGYVKSRVGEDYSLFYKAAKAGVIIGCVPEVLVRMRLSQNSVTTKPDSAFHFAQALTALKYDELSALAKRHGSLWLYGTGGLAKGMAKAFAEHGIVLAGFIDRQAGSLILEDGEDYRVLPLTTDLARGLVIAAQPVRAEILQFFLDAGWQEWADFMVIA</sequence>
<evidence type="ECO:0000313" key="5">
    <source>
        <dbReference type="EMBL" id="CCE22430.1"/>
    </source>
</evidence>
<dbReference type="STRING" id="1091494.MEALZ_0735"/>
<dbReference type="InterPro" id="IPR029044">
    <property type="entry name" value="Nucleotide-diphossugar_trans"/>
</dbReference>
<dbReference type="Proteomes" id="UP000008315">
    <property type="component" value="Chromosome"/>
</dbReference>
<feature type="domain" description="Glycosyltransferase 2-like" evidence="4">
    <location>
        <begin position="8"/>
        <end position="135"/>
    </location>
</feature>
<evidence type="ECO:0000259" key="4">
    <source>
        <dbReference type="Pfam" id="PF00535"/>
    </source>
</evidence>